<sequence>MEALCTSSVTDLSLQDTRLQLKQEEGHEEFQDFFPDSFLPKMQPVSTLMQHHEDRAGETHKPLENVNSLILDIKTEPDLLDIESFVYSDEHEDLSTSKDGWDCESEQENEYTLEQCDDGRSTLTIIKKEPPEEELSFCGELQSNCKIESIEISNSEEEGDTSLEENEEINMTGECSYLPSAKLIFKAKF</sequence>
<keyword evidence="2" id="KW-1185">Reference proteome</keyword>
<proteinExistence type="predicted"/>
<protein>
    <submittedName>
        <fullName evidence="1">Uncharacterized protein</fullName>
    </submittedName>
</protein>
<organism evidence="1 2">
    <name type="scientific">Pangasianodon hypophthalmus</name>
    <name type="common">Striped catfish</name>
    <name type="synonym">Helicophagus hypophthalmus</name>
    <dbReference type="NCBI Taxonomy" id="310915"/>
    <lineage>
        <taxon>Eukaryota</taxon>
        <taxon>Metazoa</taxon>
        <taxon>Chordata</taxon>
        <taxon>Craniata</taxon>
        <taxon>Vertebrata</taxon>
        <taxon>Euteleostomi</taxon>
        <taxon>Actinopterygii</taxon>
        <taxon>Neopterygii</taxon>
        <taxon>Teleostei</taxon>
        <taxon>Ostariophysi</taxon>
        <taxon>Siluriformes</taxon>
        <taxon>Pangasiidae</taxon>
        <taxon>Pangasianodon</taxon>
    </lineage>
</organism>
<dbReference type="AlphaFoldDB" id="A0A5N5JYI5"/>
<accession>A0A5N5JYI5</accession>
<name>A0A5N5JYI5_PANHP</name>
<comment type="caution">
    <text evidence="1">The sequence shown here is derived from an EMBL/GenBank/DDBJ whole genome shotgun (WGS) entry which is preliminary data.</text>
</comment>
<dbReference type="EMBL" id="VFJC01000027">
    <property type="protein sequence ID" value="KAB5523736.1"/>
    <property type="molecule type" value="Genomic_DNA"/>
</dbReference>
<dbReference type="Proteomes" id="UP000327468">
    <property type="component" value="Chromosome 26"/>
</dbReference>
<evidence type="ECO:0000313" key="2">
    <source>
        <dbReference type="Proteomes" id="UP000327468"/>
    </source>
</evidence>
<reference evidence="1 2" key="1">
    <citation type="submission" date="2019-06" db="EMBL/GenBank/DDBJ databases">
        <title>A chromosome-scale genome assembly of the striped catfish, Pangasianodon hypophthalmus.</title>
        <authorList>
            <person name="Wen M."/>
            <person name="Zahm M."/>
            <person name="Roques C."/>
            <person name="Cabau C."/>
            <person name="Klopp C."/>
            <person name="Donnadieu C."/>
            <person name="Jouanno E."/>
            <person name="Avarre J.-C."/>
            <person name="Campet M."/>
            <person name="Ha T.T.T."/>
            <person name="Dugue R."/>
            <person name="Lampietro C."/>
            <person name="Louis A."/>
            <person name="Herpin A."/>
            <person name="Echchiki A."/>
            <person name="Berthelot C."/>
            <person name="Parey E."/>
            <person name="Roest-Crollius H."/>
            <person name="Braasch I."/>
            <person name="Postlethwait J."/>
            <person name="Bobe J."/>
            <person name="Montfort J."/>
            <person name="Bouchez O."/>
            <person name="Begum T."/>
            <person name="Schartl M."/>
            <person name="Guiguen Y."/>
        </authorList>
    </citation>
    <scope>NUCLEOTIDE SEQUENCE [LARGE SCALE GENOMIC DNA]</scope>
    <source>
        <strain evidence="1 2">Indonesia</strain>
        <tissue evidence="1">Blood</tissue>
    </source>
</reference>
<gene>
    <name evidence="1" type="ORF">PHYPO_G00155900</name>
</gene>
<evidence type="ECO:0000313" key="1">
    <source>
        <dbReference type="EMBL" id="KAB5523736.1"/>
    </source>
</evidence>